<proteinExistence type="predicted"/>
<accession>Q480U5</accession>
<dbReference type="EMBL" id="CP000083">
    <property type="protein sequence ID" value="AAZ25905.1"/>
    <property type="molecule type" value="Genomic_DNA"/>
</dbReference>
<dbReference type="Proteomes" id="UP000000547">
    <property type="component" value="Chromosome"/>
</dbReference>
<reference evidence="1" key="1">
    <citation type="journal article" date="2005" name="Proc. Natl. Acad. Sci. U.S.A.">
        <title>The psychrophilic lifestyle as revealed by the genome sequence of Colwellia psychrerythraea 34H through genomic and proteomic analyses.</title>
        <authorList>
            <person name="Methe B.A."/>
            <person name="Nelson K.E."/>
            <person name="Deming J.W."/>
            <person name="Momen B."/>
            <person name="Melamud E."/>
            <person name="Zhang X."/>
            <person name="Moult J."/>
            <person name="Madupu R."/>
            <person name="Nelson W.C."/>
            <person name="Dodson R.J."/>
            <person name="Brinkac L.M."/>
            <person name="Daugherty S.C."/>
            <person name="Durkin A.S."/>
            <person name="DeBoy R.T."/>
            <person name="Kolonay J.F."/>
            <person name="Sullivan S.A."/>
            <person name="Zhou L."/>
            <person name="Davidsen T.M."/>
            <person name="Wu M."/>
            <person name="Huston A.L."/>
            <person name="Lewis M."/>
            <person name="Weaver B."/>
            <person name="Weidman J.F."/>
            <person name="Khouri H."/>
            <person name="Utterback T.R."/>
            <person name="Feldblyum T.V."/>
            <person name="Fraser C.M."/>
        </authorList>
    </citation>
    <scope>NUCLEOTIDE SEQUENCE [LARGE SCALE GENOMIC DNA]</scope>
    <source>
        <strain evidence="1">34H</strain>
    </source>
</reference>
<evidence type="ECO:0000313" key="2">
    <source>
        <dbReference type="Proteomes" id="UP000000547"/>
    </source>
</evidence>
<protein>
    <submittedName>
        <fullName evidence="1">Uncharacterized protein</fullName>
    </submittedName>
</protein>
<dbReference type="HOGENOM" id="CLU_2786712_0_0_6"/>
<dbReference type="AlphaFoldDB" id="Q480U5"/>
<sequence>MMKLDAIFQETIYGDILSVGSCHDWFVDKVLTLENKTSGSVQLSTVSDFVLDTFTFLIKNKHKLNDFF</sequence>
<gene>
    <name evidence="1" type="ordered locus">CPS_2712</name>
</gene>
<organism evidence="1 2">
    <name type="scientific">Colwellia psychrerythraea (strain 34H / ATCC BAA-681)</name>
    <name type="common">Vibrio psychroerythus</name>
    <dbReference type="NCBI Taxonomy" id="167879"/>
    <lineage>
        <taxon>Bacteria</taxon>
        <taxon>Pseudomonadati</taxon>
        <taxon>Pseudomonadota</taxon>
        <taxon>Gammaproteobacteria</taxon>
        <taxon>Alteromonadales</taxon>
        <taxon>Colwelliaceae</taxon>
        <taxon>Colwellia</taxon>
    </lineage>
</organism>
<evidence type="ECO:0000313" key="1">
    <source>
        <dbReference type="EMBL" id="AAZ25905.1"/>
    </source>
</evidence>
<name>Q480U5_COLP3</name>
<dbReference type="KEGG" id="cps:CPS_2712"/>